<dbReference type="AlphaFoldDB" id="A0A8H4LXD6"/>
<name>A0A8H4LXD6_9HYPO</name>
<dbReference type="EMBL" id="JAAVMX010000007">
    <property type="protein sequence ID" value="KAF4506702.1"/>
    <property type="molecule type" value="Genomic_DNA"/>
</dbReference>
<keyword evidence="2" id="KW-1185">Reference proteome</keyword>
<comment type="caution">
    <text evidence="1">The sequence shown here is derived from an EMBL/GenBank/DDBJ whole genome shotgun (WGS) entry which is preliminary data.</text>
</comment>
<accession>A0A8H4LXD6</accession>
<protein>
    <submittedName>
        <fullName evidence="1">Uncharacterized protein</fullName>
    </submittedName>
</protein>
<evidence type="ECO:0000313" key="1">
    <source>
        <dbReference type="EMBL" id="KAF4506702.1"/>
    </source>
</evidence>
<reference evidence="1 2" key="1">
    <citation type="journal article" date="2020" name="Genome Biol. Evol.">
        <title>A new high-quality draft genome assembly of the Chinese cordyceps Ophiocordyceps sinensis.</title>
        <authorList>
            <person name="Shu R."/>
            <person name="Zhang J."/>
            <person name="Meng Q."/>
            <person name="Zhang H."/>
            <person name="Zhou G."/>
            <person name="Li M."/>
            <person name="Wu P."/>
            <person name="Zhao Y."/>
            <person name="Chen C."/>
            <person name="Qin Q."/>
        </authorList>
    </citation>
    <scope>NUCLEOTIDE SEQUENCE [LARGE SCALE GENOMIC DNA]</scope>
    <source>
        <strain evidence="1 2">IOZ07</strain>
    </source>
</reference>
<sequence length="133" mass="14163">MLATRVETGIDALGYQLELATCLSSVCPLPMTRIHGCGKREEEKGFATHRSFIPSVSVCLSVASGHWRETASELANDLLCLDRPSNFGRAYQSVSHPNASARPAAPLSAVAAVITPPLHLARTAARSIPGRLN</sequence>
<organism evidence="1 2">
    <name type="scientific">Ophiocordyceps sinensis</name>
    <dbReference type="NCBI Taxonomy" id="72228"/>
    <lineage>
        <taxon>Eukaryota</taxon>
        <taxon>Fungi</taxon>
        <taxon>Dikarya</taxon>
        <taxon>Ascomycota</taxon>
        <taxon>Pezizomycotina</taxon>
        <taxon>Sordariomycetes</taxon>
        <taxon>Hypocreomycetidae</taxon>
        <taxon>Hypocreales</taxon>
        <taxon>Ophiocordycipitaceae</taxon>
        <taxon>Ophiocordyceps</taxon>
    </lineage>
</organism>
<dbReference type="Proteomes" id="UP000557566">
    <property type="component" value="Unassembled WGS sequence"/>
</dbReference>
<evidence type="ECO:0000313" key="2">
    <source>
        <dbReference type="Proteomes" id="UP000557566"/>
    </source>
</evidence>
<proteinExistence type="predicted"/>
<gene>
    <name evidence="1" type="ORF">G6O67_006757</name>
</gene>